<protein>
    <submittedName>
        <fullName evidence="2">Polysaccharide pyruvyl transferase family protein</fullName>
    </submittedName>
</protein>
<dbReference type="Pfam" id="PF04230">
    <property type="entry name" value="PS_pyruv_trans"/>
    <property type="match status" value="1"/>
</dbReference>
<dbReference type="InterPro" id="IPR007345">
    <property type="entry name" value="Polysacch_pyruvyl_Trfase"/>
</dbReference>
<proteinExistence type="predicted"/>
<keyword evidence="3" id="KW-1185">Reference proteome</keyword>
<evidence type="ECO:0000259" key="1">
    <source>
        <dbReference type="Pfam" id="PF04230"/>
    </source>
</evidence>
<organism evidence="2 3">
    <name type="scientific">Mycoplana ramosa</name>
    <name type="common">Mycoplana bullata</name>
    <dbReference type="NCBI Taxonomy" id="40837"/>
    <lineage>
        <taxon>Bacteria</taxon>
        <taxon>Pseudomonadati</taxon>
        <taxon>Pseudomonadota</taxon>
        <taxon>Alphaproteobacteria</taxon>
        <taxon>Hyphomicrobiales</taxon>
        <taxon>Rhizobiaceae</taxon>
        <taxon>Mycoplana</taxon>
    </lineage>
</organism>
<gene>
    <name evidence="2" type="ORF">ACFQ33_02085</name>
</gene>
<accession>A0ABW3YSY8</accession>
<name>A0ABW3YSY8_MYCRA</name>
<dbReference type="GO" id="GO:0016740">
    <property type="term" value="F:transferase activity"/>
    <property type="evidence" value="ECO:0007669"/>
    <property type="project" value="UniProtKB-KW"/>
</dbReference>
<evidence type="ECO:0000313" key="2">
    <source>
        <dbReference type="EMBL" id="MFD1326690.1"/>
    </source>
</evidence>
<sequence>MRTIKVYAASTGAQFGDQPENYGDNLMSPLLRELFNIDPQFVEMARADLIGIGSILDSYHRRKGVNPLRRRPWRALHAWGSGYMNSKGMAYWPQRLTVHAVRGPLSLDKIGLLNIPMGDPALLLPLIWPKPAKTTAAVSVIPHFITHADFVRSHSSSLPKNWRIIDLLGDPKTITEHIASSDVVVSSSLHGLIVADAYGVPSVWMEGDRRIKGDGFKFQDYIGFRGQPIAGPISYSDILHRFPEPTAAVVPSSDTQDKLLQAMPFA</sequence>
<keyword evidence="2" id="KW-0808">Transferase</keyword>
<dbReference type="Proteomes" id="UP001597173">
    <property type="component" value="Unassembled WGS sequence"/>
</dbReference>
<reference evidence="3" key="1">
    <citation type="journal article" date="2019" name="Int. J. Syst. Evol. Microbiol.">
        <title>The Global Catalogue of Microorganisms (GCM) 10K type strain sequencing project: providing services to taxonomists for standard genome sequencing and annotation.</title>
        <authorList>
            <consortium name="The Broad Institute Genomics Platform"/>
            <consortium name="The Broad Institute Genome Sequencing Center for Infectious Disease"/>
            <person name="Wu L."/>
            <person name="Ma J."/>
        </authorList>
    </citation>
    <scope>NUCLEOTIDE SEQUENCE [LARGE SCALE GENOMIC DNA]</scope>
    <source>
        <strain evidence="3">CCUG 55609</strain>
    </source>
</reference>
<dbReference type="RefSeq" id="WP_374838271.1">
    <property type="nucleotide sequence ID" value="NZ_JBHEEW010000006.1"/>
</dbReference>
<comment type="caution">
    <text evidence="2">The sequence shown here is derived from an EMBL/GenBank/DDBJ whole genome shotgun (WGS) entry which is preliminary data.</text>
</comment>
<dbReference type="EMBL" id="JBHTNF010000001">
    <property type="protein sequence ID" value="MFD1326690.1"/>
    <property type="molecule type" value="Genomic_DNA"/>
</dbReference>
<feature type="domain" description="Polysaccharide pyruvyl transferase" evidence="1">
    <location>
        <begin position="21"/>
        <end position="206"/>
    </location>
</feature>
<evidence type="ECO:0000313" key="3">
    <source>
        <dbReference type="Proteomes" id="UP001597173"/>
    </source>
</evidence>